<dbReference type="AlphaFoldDB" id="A0AAW1GWF8"/>
<name>A0AAW1GWF8_SAPOF</name>
<evidence type="ECO:0000313" key="3">
    <source>
        <dbReference type="Proteomes" id="UP001443914"/>
    </source>
</evidence>
<organism evidence="2 3">
    <name type="scientific">Saponaria officinalis</name>
    <name type="common">Common soapwort</name>
    <name type="synonym">Lychnis saponaria</name>
    <dbReference type="NCBI Taxonomy" id="3572"/>
    <lineage>
        <taxon>Eukaryota</taxon>
        <taxon>Viridiplantae</taxon>
        <taxon>Streptophyta</taxon>
        <taxon>Embryophyta</taxon>
        <taxon>Tracheophyta</taxon>
        <taxon>Spermatophyta</taxon>
        <taxon>Magnoliopsida</taxon>
        <taxon>eudicotyledons</taxon>
        <taxon>Gunneridae</taxon>
        <taxon>Pentapetalae</taxon>
        <taxon>Caryophyllales</taxon>
        <taxon>Caryophyllaceae</taxon>
        <taxon>Caryophylleae</taxon>
        <taxon>Saponaria</taxon>
    </lineage>
</organism>
<feature type="region of interest" description="Disordered" evidence="1">
    <location>
        <begin position="98"/>
        <end position="136"/>
    </location>
</feature>
<reference evidence="2" key="1">
    <citation type="submission" date="2024-03" db="EMBL/GenBank/DDBJ databases">
        <title>WGS assembly of Saponaria officinalis var. Norfolk2.</title>
        <authorList>
            <person name="Jenkins J."/>
            <person name="Shu S."/>
            <person name="Grimwood J."/>
            <person name="Barry K."/>
            <person name="Goodstein D."/>
            <person name="Schmutz J."/>
            <person name="Leebens-Mack J."/>
            <person name="Osbourn A."/>
        </authorList>
    </citation>
    <scope>NUCLEOTIDE SEQUENCE [LARGE SCALE GENOMIC DNA]</scope>
    <source>
        <strain evidence="2">JIC</strain>
    </source>
</reference>
<evidence type="ECO:0000256" key="1">
    <source>
        <dbReference type="SAM" id="MobiDB-lite"/>
    </source>
</evidence>
<feature type="compositionally biased region" description="Basic and acidic residues" evidence="1">
    <location>
        <begin position="99"/>
        <end position="109"/>
    </location>
</feature>
<keyword evidence="3" id="KW-1185">Reference proteome</keyword>
<dbReference type="Proteomes" id="UP001443914">
    <property type="component" value="Unassembled WGS sequence"/>
</dbReference>
<protein>
    <recommendedName>
        <fullName evidence="4">Polyprotein</fullName>
    </recommendedName>
</protein>
<dbReference type="EMBL" id="JBDFQZ010000014">
    <property type="protein sequence ID" value="KAK9665349.1"/>
    <property type="molecule type" value="Genomic_DNA"/>
</dbReference>
<gene>
    <name evidence="2" type="ORF">RND81_14G106500</name>
</gene>
<comment type="caution">
    <text evidence="2">The sequence shown here is derived from an EMBL/GenBank/DDBJ whole genome shotgun (WGS) entry which is preliminary data.</text>
</comment>
<proteinExistence type="predicted"/>
<accession>A0AAW1GWF8</accession>
<evidence type="ECO:0008006" key="4">
    <source>
        <dbReference type="Google" id="ProtNLM"/>
    </source>
</evidence>
<sequence>MKRIEFFYQNLRHEDPIEEQILEAKRSGIIKSYFLTTLSAMNARRVTDFCLWCDAIWSVHHICEHAPDYNCRFSFGEDDDGMAFVKVTKEGLKPVEFQHSNEGEPRSDAEDVFDEMPGSSLSTNEGQIPLSEDNQGSNALISDSDNNFVKEIQQPDAHNVLDELPLPTFIKEMVEANKLAELDSVQGDFDTIYEDYDDSLAYKQIFAKLGTLDGPYFWDLVILGASRARFSKLQSLVHMVGRTSDQLLIADEYYDGNLTPKCPLVQVKNESLIASYTLPSMSSAKSVVLPFLLDDLEWFAGSSLSMIFGMEVYNTRMFKLEKGTPLILSDGSMLNLTLRELNIRPRCGIGYKPDIESLISVDSTWAMLDKIDIIVLGSDGISCQIFYPDIGRTTFVLGSNFTLEDKGDFRGGEDTGREYTLFNPLTLWFHYSHFSTNRTNKSHVFLTFIFDPVILFCQCDLWGVHLNKPCFYSGPSFGLSLRFYEGHLIAYVMDGLCSSITELSLPLNISYTRRRIIMLILNFSHPLKDNGSFEQLRSNNELALVRVMFGGKHYDSYMLGIVMLTIDSGTNQRSFPTFVFDTGGDIEIISNKIKQWPLVQVFKARVTMALMYEIYAANLDYACAETFRQIEACVPLHLSQSCLGCIRNCSKLIFQVSNYDHGIMMKIMIFMPFGFGADQLELLLHTSTFAHCNGLAFITSVNCIPLTNFQHDDALDKTWTFVGCDDIFQAIDTSSSFFAYSKHFHVIDPGGIKGVNIMSTFKLFKENSRWGKECTSICYFPMIMAISSLIFCPRGSYDCWLEMKNLLAYQYKATILKKRHNQHYVFDPGGLVRTQVINAHMKRVNDSGRSVLFCLFFKCHLSLILEDKDHLKRRILIHTEIIRRAV</sequence>
<evidence type="ECO:0000313" key="2">
    <source>
        <dbReference type="EMBL" id="KAK9665349.1"/>
    </source>
</evidence>
<feature type="compositionally biased region" description="Polar residues" evidence="1">
    <location>
        <begin position="119"/>
        <end position="136"/>
    </location>
</feature>